<dbReference type="SUPFAM" id="SSF51445">
    <property type="entry name" value="(Trans)glycosidases"/>
    <property type="match status" value="1"/>
</dbReference>
<dbReference type="EC" id="3.2.1.-" evidence="1"/>
<evidence type="ECO:0000313" key="1">
    <source>
        <dbReference type="EMBL" id="CAD0156521.1"/>
    </source>
</evidence>
<dbReference type="PANTHER" id="PTHR43002">
    <property type="entry name" value="GLYCOGEN DEBRANCHING ENZYME"/>
    <property type="match status" value="1"/>
</dbReference>
<dbReference type="Proteomes" id="UP000509120">
    <property type="component" value="Chromosome"/>
</dbReference>
<reference evidence="1 2" key="1">
    <citation type="submission" date="2020-06" db="EMBL/GenBank/DDBJ databases">
        <authorList>
            <person name="Chuat V."/>
        </authorList>
    </citation>
    <scope>NUCLEOTIDE SEQUENCE [LARGE SCALE GENOMIC DNA]</scope>
    <source>
        <strain evidence="1">STH_CIRM_1046</strain>
    </source>
</reference>
<keyword evidence="1" id="KW-0378">Hydrolase</keyword>
<gene>
    <name evidence="1" type="ORF">STHERMO_1503</name>
</gene>
<dbReference type="Gene3D" id="3.20.20.80">
    <property type="entry name" value="Glycosidases"/>
    <property type="match status" value="1"/>
</dbReference>
<organism evidence="1 2">
    <name type="scientific">Streptococcus thermophilus</name>
    <dbReference type="NCBI Taxonomy" id="1308"/>
    <lineage>
        <taxon>Bacteria</taxon>
        <taxon>Bacillati</taxon>
        <taxon>Bacillota</taxon>
        <taxon>Bacilli</taxon>
        <taxon>Lactobacillales</taxon>
        <taxon>Streptococcaceae</taxon>
        <taxon>Streptococcus</taxon>
    </lineage>
</organism>
<name>A0AAN1ZUQ1_STRTR</name>
<proteinExistence type="predicted"/>
<evidence type="ECO:0000313" key="2">
    <source>
        <dbReference type="Proteomes" id="UP000509120"/>
    </source>
</evidence>
<accession>A0AAN1ZUQ1</accession>
<dbReference type="AlphaFoldDB" id="A0AAN1ZUQ1"/>
<dbReference type="GO" id="GO:0051060">
    <property type="term" value="F:pullulanase activity"/>
    <property type="evidence" value="ECO:0007669"/>
    <property type="project" value="UniProtKB-EC"/>
</dbReference>
<keyword evidence="1" id="KW-0326">Glycosidase</keyword>
<dbReference type="EMBL" id="LR822030">
    <property type="protein sequence ID" value="CAD0156521.1"/>
    <property type="molecule type" value="Genomic_DNA"/>
</dbReference>
<sequence>MHLRDFSISETSGVKKAYRGTYLGACQKGTKNAQGDVTCFDYIKRMGYNYVQLQPIFDHHKTYNKNGNLLYN</sequence>
<dbReference type="EC" id="3.2.1.41" evidence="1"/>
<protein>
    <submittedName>
        <fullName evidence="1">Glycogen debranching enzyme</fullName>
        <ecNumber evidence="1">3.2.1.-</ecNumber>
        <ecNumber evidence="1">3.2.1.41</ecNumber>
    </submittedName>
</protein>
<dbReference type="InterPro" id="IPR017853">
    <property type="entry name" value="GH"/>
</dbReference>